<dbReference type="AlphaFoldDB" id="A0A9P6X4U3"/>
<dbReference type="EMBL" id="JAANQT010001397">
    <property type="protein sequence ID" value="KAG1305306.1"/>
    <property type="molecule type" value="Genomic_DNA"/>
</dbReference>
<accession>A0A9P6X4U3</accession>
<keyword evidence="2" id="KW-1185">Reference proteome</keyword>
<dbReference type="OrthoDB" id="10271650at2759"/>
<reference evidence="1" key="1">
    <citation type="journal article" date="2020" name="Microb. Genom.">
        <title>Genetic diversity of clinical and environmental Mucorales isolates obtained from an investigation of mucormycosis cases among solid organ transplant recipients.</title>
        <authorList>
            <person name="Nguyen M.H."/>
            <person name="Kaul D."/>
            <person name="Muto C."/>
            <person name="Cheng S.J."/>
            <person name="Richter R.A."/>
            <person name="Bruno V.M."/>
            <person name="Liu G."/>
            <person name="Beyhan S."/>
            <person name="Sundermann A.J."/>
            <person name="Mounaud S."/>
            <person name="Pasculle A.W."/>
            <person name="Nierman W.C."/>
            <person name="Driscoll E."/>
            <person name="Cumbie R."/>
            <person name="Clancy C.J."/>
            <person name="Dupont C.L."/>
        </authorList>
    </citation>
    <scope>NUCLEOTIDE SEQUENCE</scope>
    <source>
        <strain evidence="1">GL11</strain>
    </source>
</reference>
<evidence type="ECO:0000313" key="2">
    <source>
        <dbReference type="Proteomes" id="UP000716291"/>
    </source>
</evidence>
<dbReference type="Proteomes" id="UP000716291">
    <property type="component" value="Unassembled WGS sequence"/>
</dbReference>
<proteinExistence type="predicted"/>
<name>A0A9P6X4U3_RHIOR</name>
<evidence type="ECO:0000313" key="1">
    <source>
        <dbReference type="EMBL" id="KAG1305306.1"/>
    </source>
</evidence>
<comment type="caution">
    <text evidence="1">The sequence shown here is derived from an EMBL/GenBank/DDBJ whole genome shotgun (WGS) entry which is preliminary data.</text>
</comment>
<sequence length="84" mass="9799">MLHLSRLPSMSERVSILQAQFLFRSLYIPEDTLLRRLHRIFNTLEDINGISFLRPRFGRWCHPPQKNSILVYPSLSNGSSSNKT</sequence>
<organism evidence="1 2">
    <name type="scientific">Rhizopus oryzae</name>
    <name type="common">Mucormycosis agent</name>
    <name type="synonym">Rhizopus arrhizus var. delemar</name>
    <dbReference type="NCBI Taxonomy" id="64495"/>
    <lineage>
        <taxon>Eukaryota</taxon>
        <taxon>Fungi</taxon>
        <taxon>Fungi incertae sedis</taxon>
        <taxon>Mucoromycota</taxon>
        <taxon>Mucoromycotina</taxon>
        <taxon>Mucoromycetes</taxon>
        <taxon>Mucorales</taxon>
        <taxon>Mucorineae</taxon>
        <taxon>Rhizopodaceae</taxon>
        <taxon>Rhizopus</taxon>
    </lineage>
</organism>
<protein>
    <submittedName>
        <fullName evidence="1">Uncharacterized protein</fullName>
    </submittedName>
</protein>
<gene>
    <name evidence="1" type="ORF">G6F64_008481</name>
</gene>